<dbReference type="RefSeq" id="WP_347921985.1">
    <property type="nucleotide sequence ID" value="NZ_CP157199.1"/>
</dbReference>
<dbReference type="GO" id="GO:0003700">
    <property type="term" value="F:DNA-binding transcription factor activity"/>
    <property type="evidence" value="ECO:0007669"/>
    <property type="project" value="InterPro"/>
</dbReference>
<feature type="transmembrane region" description="Helical" evidence="4">
    <location>
        <begin position="28"/>
        <end position="45"/>
    </location>
</feature>
<dbReference type="Gene3D" id="1.10.10.60">
    <property type="entry name" value="Homeodomain-like"/>
    <property type="match status" value="2"/>
</dbReference>
<dbReference type="SMART" id="SM00342">
    <property type="entry name" value="HTH_ARAC"/>
    <property type="match status" value="1"/>
</dbReference>
<keyword evidence="3" id="KW-0804">Transcription</keyword>
<feature type="transmembrane region" description="Helical" evidence="4">
    <location>
        <begin position="129"/>
        <end position="153"/>
    </location>
</feature>
<dbReference type="InterPro" id="IPR010982">
    <property type="entry name" value="Lambda_DNA-bd_dom_sf"/>
</dbReference>
<accession>A0AAU7BPI3</accession>
<evidence type="ECO:0000256" key="4">
    <source>
        <dbReference type="SAM" id="Phobius"/>
    </source>
</evidence>
<keyword evidence="4" id="KW-0812">Transmembrane</keyword>
<sequence>MIYISGLSIALFISALLLNKKNRSKSDLFLFIWMLLMALHLYLFYVNFKGSPFKSPYLLSLPDVLPLLHGVFLYYYVSSITNQFPKRNWVAWLHLTPSIIGYMCIILFFKSSTAQRLHLYENDEISYENFMNFGLILIFLSGIIYVAWSSVLLSKHKKKIRNQFSDIEEINLKWLRLLTYGLGVVWCIVIFTNNDQYIFLGVSVFVILIGFFGVQQQTIFSGKKLVLEKFKAESLDNEQKEKYLSSGLGDKLAVKVHNDLIKLFTEDEYYKEMNLSLNDLATKLDIHPNYLSQIINEKEGKNFYDFVNTFRVKEFKRLIKIPENKQYTLLALAYDCGFNSKSSFNRYFKKSTGKTPSQYAKAFVE</sequence>
<dbReference type="PRINTS" id="PR00032">
    <property type="entry name" value="HTHARAC"/>
</dbReference>
<keyword evidence="1" id="KW-0805">Transcription regulation</keyword>
<feature type="domain" description="HTH araC/xylS-type" evidence="5">
    <location>
        <begin position="259"/>
        <end position="362"/>
    </location>
</feature>
<reference evidence="6" key="1">
    <citation type="submission" date="2024-05" db="EMBL/GenBank/DDBJ databases">
        <title>Pontimicrobium maritimus sp. nov., isolated form sea water.</title>
        <authorList>
            <person name="Muhammad N."/>
            <person name="Vuong T.Q."/>
            <person name="Han H.L."/>
            <person name="Kim S.-G."/>
        </authorList>
    </citation>
    <scope>NUCLEOTIDE SEQUENCE</scope>
    <source>
        <strain evidence="6">SW4</strain>
    </source>
</reference>
<feature type="transmembrane region" description="Helical" evidence="4">
    <location>
        <begin position="174"/>
        <end position="191"/>
    </location>
</feature>
<dbReference type="CDD" id="cd00093">
    <property type="entry name" value="HTH_XRE"/>
    <property type="match status" value="1"/>
</dbReference>
<feature type="transmembrane region" description="Helical" evidence="4">
    <location>
        <begin position="57"/>
        <end position="77"/>
    </location>
</feature>
<organism evidence="6">
    <name type="scientific">Pontimicrobium sp. SW4</name>
    <dbReference type="NCBI Taxonomy" id="3153519"/>
    <lineage>
        <taxon>Bacteria</taxon>
        <taxon>Pseudomonadati</taxon>
        <taxon>Bacteroidota</taxon>
        <taxon>Flavobacteriia</taxon>
        <taxon>Flavobacteriales</taxon>
        <taxon>Flavobacteriaceae</taxon>
        <taxon>Pontimicrobium</taxon>
    </lineage>
</organism>
<keyword evidence="4" id="KW-1133">Transmembrane helix</keyword>
<keyword evidence="4" id="KW-0472">Membrane</keyword>
<name>A0AAU7BPI3_9FLAO</name>
<feature type="transmembrane region" description="Helical" evidence="4">
    <location>
        <begin position="89"/>
        <end position="109"/>
    </location>
</feature>
<dbReference type="AlphaFoldDB" id="A0AAU7BPI3"/>
<dbReference type="PANTHER" id="PTHR43280:SF29">
    <property type="entry name" value="ARAC-FAMILY TRANSCRIPTIONAL REGULATOR"/>
    <property type="match status" value="1"/>
</dbReference>
<dbReference type="SUPFAM" id="SSF46689">
    <property type="entry name" value="Homeodomain-like"/>
    <property type="match status" value="1"/>
</dbReference>
<evidence type="ECO:0000256" key="3">
    <source>
        <dbReference type="ARBA" id="ARBA00023163"/>
    </source>
</evidence>
<keyword evidence="2" id="KW-0238">DNA-binding</keyword>
<dbReference type="InterPro" id="IPR020449">
    <property type="entry name" value="Tscrpt_reg_AraC-type_HTH"/>
</dbReference>
<evidence type="ECO:0000259" key="5">
    <source>
        <dbReference type="PROSITE" id="PS01124"/>
    </source>
</evidence>
<dbReference type="PROSITE" id="PS01124">
    <property type="entry name" value="HTH_ARAC_FAMILY_2"/>
    <property type="match status" value="1"/>
</dbReference>
<gene>
    <name evidence="6" type="ORF">ABGB03_08810</name>
</gene>
<protein>
    <submittedName>
        <fullName evidence="6">Helix-turn-helix domain-containing protein</fullName>
    </submittedName>
</protein>
<feature type="transmembrane region" description="Helical" evidence="4">
    <location>
        <begin position="197"/>
        <end position="214"/>
    </location>
</feature>
<evidence type="ECO:0000256" key="1">
    <source>
        <dbReference type="ARBA" id="ARBA00023015"/>
    </source>
</evidence>
<dbReference type="PANTHER" id="PTHR43280">
    <property type="entry name" value="ARAC-FAMILY TRANSCRIPTIONAL REGULATOR"/>
    <property type="match status" value="1"/>
</dbReference>
<dbReference type="GO" id="GO:0043565">
    <property type="term" value="F:sequence-specific DNA binding"/>
    <property type="evidence" value="ECO:0007669"/>
    <property type="project" value="InterPro"/>
</dbReference>
<dbReference type="EMBL" id="CP157199">
    <property type="protein sequence ID" value="XBG59962.1"/>
    <property type="molecule type" value="Genomic_DNA"/>
</dbReference>
<evidence type="ECO:0000313" key="6">
    <source>
        <dbReference type="EMBL" id="XBG59962.1"/>
    </source>
</evidence>
<dbReference type="SUPFAM" id="SSF47413">
    <property type="entry name" value="lambda repressor-like DNA-binding domains"/>
    <property type="match status" value="1"/>
</dbReference>
<proteinExistence type="predicted"/>
<dbReference type="Pfam" id="PF12833">
    <property type="entry name" value="HTH_18"/>
    <property type="match status" value="1"/>
</dbReference>
<evidence type="ECO:0000256" key="2">
    <source>
        <dbReference type="ARBA" id="ARBA00023125"/>
    </source>
</evidence>
<dbReference type="InterPro" id="IPR018060">
    <property type="entry name" value="HTH_AraC"/>
</dbReference>
<dbReference type="InterPro" id="IPR001387">
    <property type="entry name" value="Cro/C1-type_HTH"/>
</dbReference>
<dbReference type="InterPro" id="IPR009057">
    <property type="entry name" value="Homeodomain-like_sf"/>
</dbReference>